<keyword evidence="1" id="KW-0472">Membrane</keyword>
<dbReference type="Proteomes" id="UP000233782">
    <property type="component" value="Unassembled WGS sequence"/>
</dbReference>
<sequence>MKKHRGELEIDEDIQLESTNWKVQRVAWVLMSLFVLAALLGFTGDGGIGNFQSIKAGDSADGLEVEYERFLRRSAPAEIKVSLQAAPSDTLTDLRISKNFYEKIKVDQVVPEPAEVYTSEEGITYSFTTDKQPFTVTFYLTPKGMGSLPLLFSSSEKQVAITPFIYP</sequence>
<proteinExistence type="predicted"/>
<comment type="caution">
    <text evidence="2">The sequence shown here is derived from an EMBL/GenBank/DDBJ whole genome shotgun (WGS) entry which is preliminary data.</text>
</comment>
<accession>A0A2N3V2C6</accession>
<name>A0A2N3V2C6_9BACT</name>
<evidence type="ECO:0000313" key="3">
    <source>
        <dbReference type="Proteomes" id="UP000233782"/>
    </source>
</evidence>
<organism evidence="2 3">
    <name type="scientific">Pontibacter ramchanderi</name>
    <dbReference type="NCBI Taxonomy" id="1179743"/>
    <lineage>
        <taxon>Bacteria</taxon>
        <taxon>Pseudomonadati</taxon>
        <taxon>Bacteroidota</taxon>
        <taxon>Cytophagia</taxon>
        <taxon>Cytophagales</taxon>
        <taxon>Hymenobacteraceae</taxon>
        <taxon>Pontibacter</taxon>
    </lineage>
</organism>
<evidence type="ECO:0000256" key="1">
    <source>
        <dbReference type="SAM" id="Phobius"/>
    </source>
</evidence>
<dbReference type="OrthoDB" id="852180at2"/>
<evidence type="ECO:0000313" key="2">
    <source>
        <dbReference type="EMBL" id="PKV75777.1"/>
    </source>
</evidence>
<reference evidence="2 3" key="1">
    <citation type="submission" date="2017-12" db="EMBL/GenBank/DDBJ databases">
        <title>Genomic Encyclopedia of Type Strains, Phase III (KMG-III): the genomes of soil and plant-associated and newly described type strains.</title>
        <authorList>
            <person name="Whitman W."/>
        </authorList>
    </citation>
    <scope>NUCLEOTIDE SEQUENCE [LARGE SCALE GENOMIC DNA]</scope>
    <source>
        <strain evidence="2 3">LP43</strain>
    </source>
</reference>
<feature type="transmembrane region" description="Helical" evidence="1">
    <location>
        <begin position="26"/>
        <end position="44"/>
    </location>
</feature>
<protein>
    <submittedName>
        <fullName evidence="2">Uncharacterized protein</fullName>
    </submittedName>
</protein>
<dbReference type="EMBL" id="PJMU01000001">
    <property type="protein sequence ID" value="PKV75777.1"/>
    <property type="molecule type" value="Genomic_DNA"/>
</dbReference>
<gene>
    <name evidence="2" type="ORF">BD749_0723</name>
</gene>
<keyword evidence="1" id="KW-1133">Transmembrane helix</keyword>
<keyword evidence="3" id="KW-1185">Reference proteome</keyword>
<dbReference type="AlphaFoldDB" id="A0A2N3V2C6"/>
<dbReference type="RefSeq" id="WP_101442979.1">
    <property type="nucleotide sequence ID" value="NZ_PJMU01000001.1"/>
</dbReference>
<keyword evidence="1" id="KW-0812">Transmembrane</keyword>